<dbReference type="GO" id="GO:0046872">
    <property type="term" value="F:metal ion binding"/>
    <property type="evidence" value="ECO:0007669"/>
    <property type="project" value="UniProtKB-KW"/>
</dbReference>
<feature type="region of interest" description="Disordered" evidence="7">
    <location>
        <begin position="384"/>
        <end position="523"/>
    </location>
</feature>
<gene>
    <name evidence="9" type="ORF">BS47DRAFT_580019</name>
</gene>
<dbReference type="PROSITE" id="PS50023">
    <property type="entry name" value="LIM_DOMAIN_2"/>
    <property type="match status" value="1"/>
</dbReference>
<dbReference type="GO" id="GO:0030695">
    <property type="term" value="F:GTPase regulator activity"/>
    <property type="evidence" value="ECO:0007669"/>
    <property type="project" value="UniProtKB-ARBA"/>
</dbReference>
<sequence length="523" mass="57944">MAPEMTCFTCGGSLKGPYVAAHGQNYHSDHFRCTVCATILHPHETNYWCDKLVYCRFHYSTRFAPKCTGCTTAVLAHSVTRSEGECWHPECYAINKFWSVKLAPLNREALKLDTTRRQYEIEEQSYESKALISEQTQIQDQVHRIWDHLSTYEISVAICLKSCISSILGLSANRGVHSDSETWWTKLKLHCDALLHAIDAFAPPPPTSAELQALGQTLRDQIRYLYASCSPSSTFKVDKLVENHMIHLIHDILSRVLSSTLHLTRQQRDSRLTKVFELLDQLRQAITEQPSSLPLVDPDDFKAVYETPPFDTLGWNRSIESRFTHAPEVAGPLMPQPVIPVHLGMGTIGPLRGTAAPPKQTGVFHRASIRRPLGHAVPGAIVMTAEDPPKLPRGNMRGRSILPALGGQQRKRATTPPPAVVKASRPKSPQIIIQRSSSRSSSRPRQSSNASVASAERARSKAQAPVKHKPRNPAPQPALESVQPPAVVPRSQRRRSSPPRVVHMETAGPVVKPTSSPSGPALR</sequence>
<dbReference type="PROSITE" id="PS00478">
    <property type="entry name" value="LIM_DOMAIN_1"/>
    <property type="match status" value="1"/>
</dbReference>
<evidence type="ECO:0000256" key="7">
    <source>
        <dbReference type="SAM" id="MobiDB-lite"/>
    </source>
</evidence>
<name>A0A9P6AG84_9AGAM</name>
<evidence type="ECO:0000313" key="9">
    <source>
        <dbReference type="EMBL" id="KAF9505037.1"/>
    </source>
</evidence>
<evidence type="ECO:0000256" key="2">
    <source>
        <dbReference type="ARBA" id="ARBA00022723"/>
    </source>
</evidence>
<keyword evidence="3" id="KW-0677">Repeat</keyword>
<evidence type="ECO:0000256" key="1">
    <source>
        <dbReference type="ARBA" id="ARBA00004123"/>
    </source>
</evidence>
<feature type="domain" description="LIM zinc-binding" evidence="8">
    <location>
        <begin position="5"/>
        <end position="65"/>
    </location>
</feature>
<accession>A0A9P6AG84</accession>
<evidence type="ECO:0000256" key="3">
    <source>
        <dbReference type="ARBA" id="ARBA00022737"/>
    </source>
</evidence>
<keyword evidence="5" id="KW-0539">Nucleus</keyword>
<dbReference type="GO" id="GO:0005634">
    <property type="term" value="C:nucleus"/>
    <property type="evidence" value="ECO:0007669"/>
    <property type="project" value="UniProtKB-SubCell"/>
</dbReference>
<dbReference type="Gene3D" id="2.10.110.10">
    <property type="entry name" value="Cysteine Rich Protein"/>
    <property type="match status" value="2"/>
</dbReference>
<keyword evidence="10" id="KW-1185">Reference proteome</keyword>
<dbReference type="PANTHER" id="PTHR24215">
    <property type="entry name" value="RHO-GTPASE-ACTIVATING PROTEIN LRG1"/>
    <property type="match status" value="1"/>
</dbReference>
<feature type="compositionally biased region" description="Low complexity" evidence="7">
    <location>
        <begin position="481"/>
        <end position="490"/>
    </location>
</feature>
<dbReference type="InterPro" id="IPR001781">
    <property type="entry name" value="Znf_LIM"/>
</dbReference>
<keyword evidence="6" id="KW-0440">LIM domain</keyword>
<evidence type="ECO:0000313" key="10">
    <source>
        <dbReference type="Proteomes" id="UP000886523"/>
    </source>
</evidence>
<proteinExistence type="predicted"/>
<dbReference type="PANTHER" id="PTHR24215:SF10">
    <property type="entry name" value="RHO-GTPASE-ACTIVATING PROTEIN LRG1"/>
    <property type="match status" value="1"/>
</dbReference>
<dbReference type="Pfam" id="PF00412">
    <property type="entry name" value="LIM"/>
    <property type="match status" value="1"/>
</dbReference>
<dbReference type="Proteomes" id="UP000886523">
    <property type="component" value="Unassembled WGS sequence"/>
</dbReference>
<dbReference type="OrthoDB" id="15567at2759"/>
<dbReference type="SUPFAM" id="SSF57716">
    <property type="entry name" value="Glucocorticoid receptor-like (DNA-binding domain)"/>
    <property type="match status" value="1"/>
</dbReference>
<feature type="compositionally biased region" description="Polar residues" evidence="7">
    <location>
        <begin position="513"/>
        <end position="523"/>
    </location>
</feature>
<evidence type="ECO:0000256" key="4">
    <source>
        <dbReference type="ARBA" id="ARBA00022833"/>
    </source>
</evidence>
<dbReference type="SMART" id="SM00132">
    <property type="entry name" value="LIM"/>
    <property type="match status" value="1"/>
</dbReference>
<evidence type="ECO:0000259" key="8">
    <source>
        <dbReference type="PROSITE" id="PS50023"/>
    </source>
</evidence>
<comment type="caution">
    <text evidence="9">The sequence shown here is derived from an EMBL/GenBank/DDBJ whole genome shotgun (WGS) entry which is preliminary data.</text>
</comment>
<feature type="compositionally biased region" description="Low complexity" evidence="7">
    <location>
        <begin position="428"/>
        <end position="448"/>
    </location>
</feature>
<protein>
    <recommendedName>
        <fullName evidence="8">LIM zinc-binding domain-containing protein</fullName>
    </recommendedName>
</protein>
<dbReference type="EMBL" id="MU129177">
    <property type="protein sequence ID" value="KAF9505037.1"/>
    <property type="molecule type" value="Genomic_DNA"/>
</dbReference>
<dbReference type="AlphaFoldDB" id="A0A9P6AG84"/>
<organism evidence="9 10">
    <name type="scientific">Hydnum rufescens UP504</name>
    <dbReference type="NCBI Taxonomy" id="1448309"/>
    <lineage>
        <taxon>Eukaryota</taxon>
        <taxon>Fungi</taxon>
        <taxon>Dikarya</taxon>
        <taxon>Basidiomycota</taxon>
        <taxon>Agaricomycotina</taxon>
        <taxon>Agaricomycetes</taxon>
        <taxon>Cantharellales</taxon>
        <taxon>Hydnaceae</taxon>
        <taxon>Hydnum</taxon>
    </lineage>
</organism>
<reference evidence="9" key="1">
    <citation type="journal article" date="2020" name="Nat. Commun.">
        <title>Large-scale genome sequencing of mycorrhizal fungi provides insights into the early evolution of symbiotic traits.</title>
        <authorList>
            <person name="Miyauchi S."/>
            <person name="Kiss E."/>
            <person name="Kuo A."/>
            <person name="Drula E."/>
            <person name="Kohler A."/>
            <person name="Sanchez-Garcia M."/>
            <person name="Morin E."/>
            <person name="Andreopoulos B."/>
            <person name="Barry K.W."/>
            <person name="Bonito G."/>
            <person name="Buee M."/>
            <person name="Carver A."/>
            <person name="Chen C."/>
            <person name="Cichocki N."/>
            <person name="Clum A."/>
            <person name="Culley D."/>
            <person name="Crous P.W."/>
            <person name="Fauchery L."/>
            <person name="Girlanda M."/>
            <person name="Hayes R.D."/>
            <person name="Keri Z."/>
            <person name="LaButti K."/>
            <person name="Lipzen A."/>
            <person name="Lombard V."/>
            <person name="Magnuson J."/>
            <person name="Maillard F."/>
            <person name="Murat C."/>
            <person name="Nolan M."/>
            <person name="Ohm R.A."/>
            <person name="Pangilinan J."/>
            <person name="Pereira M.F."/>
            <person name="Perotto S."/>
            <person name="Peter M."/>
            <person name="Pfister S."/>
            <person name="Riley R."/>
            <person name="Sitrit Y."/>
            <person name="Stielow J.B."/>
            <person name="Szollosi G."/>
            <person name="Zifcakova L."/>
            <person name="Stursova M."/>
            <person name="Spatafora J.W."/>
            <person name="Tedersoo L."/>
            <person name="Vaario L.M."/>
            <person name="Yamada A."/>
            <person name="Yan M."/>
            <person name="Wang P."/>
            <person name="Xu J."/>
            <person name="Bruns T."/>
            <person name="Baldrian P."/>
            <person name="Vilgalys R."/>
            <person name="Dunand C."/>
            <person name="Henrissat B."/>
            <person name="Grigoriev I.V."/>
            <person name="Hibbett D."/>
            <person name="Nagy L.G."/>
            <person name="Martin F.M."/>
        </authorList>
    </citation>
    <scope>NUCLEOTIDE SEQUENCE</scope>
    <source>
        <strain evidence="9">UP504</strain>
    </source>
</reference>
<dbReference type="GO" id="GO:0030036">
    <property type="term" value="P:actin cytoskeleton organization"/>
    <property type="evidence" value="ECO:0007669"/>
    <property type="project" value="TreeGrafter"/>
</dbReference>
<keyword evidence="2 6" id="KW-0479">Metal-binding</keyword>
<evidence type="ECO:0000256" key="6">
    <source>
        <dbReference type="PROSITE-ProRule" id="PRU00125"/>
    </source>
</evidence>
<comment type="subcellular location">
    <subcellularLocation>
        <location evidence="1">Nucleus</location>
    </subcellularLocation>
</comment>
<keyword evidence="4 6" id="KW-0862">Zinc</keyword>
<evidence type="ECO:0000256" key="5">
    <source>
        <dbReference type="ARBA" id="ARBA00023242"/>
    </source>
</evidence>
<dbReference type="GO" id="GO:0005737">
    <property type="term" value="C:cytoplasm"/>
    <property type="evidence" value="ECO:0007669"/>
    <property type="project" value="TreeGrafter"/>
</dbReference>